<accession>A0ABW2LNX6</accession>
<organism evidence="1 2">
    <name type="scientific">Saccharopolyspora griseoalba</name>
    <dbReference type="NCBI Taxonomy" id="1431848"/>
    <lineage>
        <taxon>Bacteria</taxon>
        <taxon>Bacillati</taxon>
        <taxon>Actinomycetota</taxon>
        <taxon>Actinomycetes</taxon>
        <taxon>Pseudonocardiales</taxon>
        <taxon>Pseudonocardiaceae</taxon>
        <taxon>Saccharopolyspora</taxon>
    </lineage>
</organism>
<dbReference type="Pfam" id="PF11354">
    <property type="entry name" value="DUF3156"/>
    <property type="match status" value="1"/>
</dbReference>
<evidence type="ECO:0000313" key="2">
    <source>
        <dbReference type="Proteomes" id="UP001596504"/>
    </source>
</evidence>
<dbReference type="EMBL" id="JBHTCJ010000014">
    <property type="protein sequence ID" value="MFC7344242.1"/>
    <property type="molecule type" value="Genomic_DNA"/>
</dbReference>
<dbReference type="Proteomes" id="UP001596504">
    <property type="component" value="Unassembled WGS sequence"/>
</dbReference>
<protein>
    <submittedName>
        <fullName evidence="1">DUF3156 family protein</fullName>
    </submittedName>
</protein>
<evidence type="ECO:0000313" key="1">
    <source>
        <dbReference type="EMBL" id="MFC7344242.1"/>
    </source>
</evidence>
<dbReference type="RefSeq" id="WP_380671846.1">
    <property type="nucleotide sequence ID" value="NZ_JBHTCJ010000014.1"/>
</dbReference>
<proteinExistence type="predicted"/>
<gene>
    <name evidence="1" type="ORF">ACFQRI_22770</name>
</gene>
<dbReference type="InterPro" id="IPR021500">
    <property type="entry name" value="DUF3156"/>
</dbReference>
<sequence>MTAGRGLDDLAARSLQQQASPFDRAGCSVEAGERALEVRAPGVTLALQYRTQRYFFARIHQLRAVAELVADGPDEPCELQLEVRNRRRGSFRWRGAPGAAGLVDALNHGSCAQATSDLVSSVDLVECSLRWFPRDRTWQVRIEPYAGSQVRLLLPPLRDISTLTAAEAGVVVRMARAVSAALRGAPEPATT</sequence>
<keyword evidence="2" id="KW-1185">Reference proteome</keyword>
<comment type="caution">
    <text evidence="1">The sequence shown here is derived from an EMBL/GenBank/DDBJ whole genome shotgun (WGS) entry which is preliminary data.</text>
</comment>
<reference evidence="2" key="1">
    <citation type="journal article" date="2019" name="Int. J. Syst. Evol. Microbiol.">
        <title>The Global Catalogue of Microorganisms (GCM) 10K type strain sequencing project: providing services to taxonomists for standard genome sequencing and annotation.</title>
        <authorList>
            <consortium name="The Broad Institute Genomics Platform"/>
            <consortium name="The Broad Institute Genome Sequencing Center for Infectious Disease"/>
            <person name="Wu L."/>
            <person name="Ma J."/>
        </authorList>
    </citation>
    <scope>NUCLEOTIDE SEQUENCE [LARGE SCALE GENOMIC DNA]</scope>
    <source>
        <strain evidence="2">WLHS5</strain>
    </source>
</reference>
<name>A0ABW2LNX6_9PSEU</name>